<sequence>MSEDARSVVEEGNVASEGVVADETAQAAIKEGGAVEEKESRPRTPLDVIPEVLWLLTQSPQHKFMFLTELEWYFLPPLRHRQFRVFHKDKAPIAFVSWAYVSDEVEERLKSGATRLKPEDWRSGDNLWLIDLCAPFGGGEVIVREIREKVFKGQKVKTLQPAPDGSGMAVVEW</sequence>
<reference evidence="3 4" key="1">
    <citation type="journal article" date="2013" name="PLoS ONE">
        <title>The first genomic and proteomic characterization of a deep-sea sulfate reducer: insights into the piezophilic lifestyle of Desulfovibrio piezophilus.</title>
        <authorList>
            <person name="Pradel N."/>
            <person name="Ji B."/>
            <person name="Gimenez G."/>
            <person name="Talla E."/>
            <person name="Lenoble P."/>
            <person name="Garel M."/>
            <person name="Tamburini C."/>
            <person name="Fourquet P."/>
            <person name="Lebrun R."/>
            <person name="Bertin P."/>
            <person name="Denis Y."/>
            <person name="Pophillat M."/>
            <person name="Barbe V."/>
            <person name="Ollivier B."/>
            <person name="Dolla A."/>
        </authorList>
    </citation>
    <scope>NUCLEOTIDE SEQUENCE [LARGE SCALE GENOMIC DNA]</scope>
    <source>
        <strain evidence="4">DSM 10523 / SB164P1</strain>
    </source>
</reference>
<keyword evidence="2" id="KW-0204">Cytolysis</keyword>
<name>M1WJU7_PSEP2</name>
<keyword evidence="2" id="KW-0963">Cytoplasm</keyword>
<dbReference type="GO" id="GO:0031640">
    <property type="term" value="P:killing of cells of another organism"/>
    <property type="evidence" value="ECO:0007669"/>
    <property type="project" value="UniProtKB-KW"/>
</dbReference>
<dbReference type="STRING" id="1322246.BN4_11279"/>
<keyword evidence="4" id="KW-1185">Reference proteome</keyword>
<accession>M1WJU7</accession>
<dbReference type="PATRIC" id="fig|879567.3.peg.1327"/>
<comment type="subcellular location">
    <subcellularLocation>
        <location evidence="2">Cytoplasm</location>
    </subcellularLocation>
</comment>
<dbReference type="BioCyc" id="DPIE1322246:BN4_RS06410-MONOMER"/>
<protein>
    <recommendedName>
        <fullName evidence="2">RTX toxin-activating lysine-acyltransferase</fullName>
        <ecNumber evidence="2">2.3.1.-</ecNumber>
    </recommendedName>
</protein>
<dbReference type="PRINTS" id="PR01489">
    <property type="entry name" value="RTXTOXINC"/>
</dbReference>
<dbReference type="EMBL" id="FO203427">
    <property type="protein sequence ID" value="CCH48516.1"/>
    <property type="molecule type" value="Genomic_DNA"/>
</dbReference>
<organism evidence="3 4">
    <name type="scientific">Pseudodesulfovibrio piezophilus (strain DSM 21447 / JCM 15486 / C1TLV30)</name>
    <name type="common">Desulfovibrio piezophilus</name>
    <dbReference type="NCBI Taxonomy" id="1322246"/>
    <lineage>
        <taxon>Bacteria</taxon>
        <taxon>Pseudomonadati</taxon>
        <taxon>Thermodesulfobacteriota</taxon>
        <taxon>Desulfovibrionia</taxon>
        <taxon>Desulfovibrionales</taxon>
        <taxon>Desulfovibrionaceae</taxon>
    </lineage>
</organism>
<evidence type="ECO:0000256" key="1">
    <source>
        <dbReference type="ARBA" id="ARBA00005686"/>
    </source>
</evidence>
<reference evidence="4" key="2">
    <citation type="journal article" date="2013" name="Stand. Genomic Sci.">
        <title>Complete genome sequence of Desulfocapsa sulfexigens, a marine deltaproteobacterium specialized in disproportionating inorganic sulfur compounds.</title>
        <authorList>
            <person name="Finster K.W."/>
            <person name="Kjeldsen K.U."/>
            <person name="Kube M."/>
            <person name="Reinhardt R."/>
            <person name="Mussmann M."/>
            <person name="Amann R."/>
            <person name="Schreiber L."/>
        </authorList>
    </citation>
    <scope>NUCLEOTIDE SEQUENCE [LARGE SCALE GENOMIC DNA]</scope>
    <source>
        <strain evidence="4">DSM 10523 / SB164P1</strain>
    </source>
</reference>
<comment type="similarity">
    <text evidence="1 2">Belongs to the RTX toxin acyltransferase family.</text>
</comment>
<dbReference type="RefSeq" id="WP_015414562.1">
    <property type="nucleotide sequence ID" value="NC_020409.1"/>
</dbReference>
<proteinExistence type="inferred from homology"/>
<dbReference type="InterPro" id="IPR003996">
    <property type="entry name" value="RTX_toxin-activating_protC_bac"/>
</dbReference>
<evidence type="ECO:0000313" key="4">
    <source>
        <dbReference type="Proteomes" id="UP000011724"/>
    </source>
</evidence>
<evidence type="ECO:0000313" key="3">
    <source>
        <dbReference type="EMBL" id="CCH48516.1"/>
    </source>
</evidence>
<dbReference type="Pfam" id="PF02794">
    <property type="entry name" value="HlyC"/>
    <property type="match status" value="1"/>
</dbReference>
<dbReference type="HOGENOM" id="CLU_116529_1_0_7"/>
<dbReference type="OrthoDB" id="5431564at2"/>
<dbReference type="KEGG" id="dpi:BN4_11279"/>
<gene>
    <name evidence="3" type="ordered locus">BN4_11279</name>
</gene>
<keyword evidence="2 3" id="KW-0808">Transferase</keyword>
<dbReference type="GO" id="GO:0009404">
    <property type="term" value="P:toxin metabolic process"/>
    <property type="evidence" value="ECO:0007669"/>
    <property type="project" value="UniProtKB-UniRule"/>
</dbReference>
<keyword evidence="2 3" id="KW-0012">Acyltransferase</keyword>
<dbReference type="GO" id="GO:0016746">
    <property type="term" value="F:acyltransferase activity"/>
    <property type="evidence" value="ECO:0007669"/>
    <property type="project" value="UniProtKB-UniRule"/>
</dbReference>
<evidence type="ECO:0000256" key="2">
    <source>
        <dbReference type="RuleBase" id="RU368102"/>
    </source>
</evidence>
<dbReference type="EC" id="2.3.1.-" evidence="2"/>
<dbReference type="AlphaFoldDB" id="M1WJU7"/>
<dbReference type="eggNOG" id="COG2994">
    <property type="taxonomic scope" value="Bacteria"/>
</dbReference>
<dbReference type="Proteomes" id="UP000011724">
    <property type="component" value="Chromosome"/>
</dbReference>
<comment type="function">
    <text evidence="2">Involved in fatty acylation of protoxin at internal lysine residues, thereby converting it to the active toxin.</text>
</comment>
<dbReference type="GO" id="GO:0005737">
    <property type="term" value="C:cytoplasm"/>
    <property type="evidence" value="ECO:0007669"/>
    <property type="project" value="UniProtKB-SubCell"/>
</dbReference>